<dbReference type="InterPro" id="IPR011009">
    <property type="entry name" value="Kinase-like_dom_sf"/>
</dbReference>
<name>A0A1B7KQ81_PARTM</name>
<dbReference type="Proteomes" id="UP000078290">
    <property type="component" value="Unassembled WGS sequence"/>
</dbReference>
<dbReference type="GO" id="GO:0042601">
    <property type="term" value="C:endospore-forming forespore"/>
    <property type="evidence" value="ECO:0007669"/>
    <property type="project" value="TreeGrafter"/>
</dbReference>
<evidence type="ECO:0000313" key="1">
    <source>
        <dbReference type="EMBL" id="OAT72247.1"/>
    </source>
</evidence>
<organism evidence="1 2">
    <name type="scientific">Parageobacillus thermoglucosidasius</name>
    <name type="common">Geobacillus thermoglucosidasius</name>
    <dbReference type="NCBI Taxonomy" id="1426"/>
    <lineage>
        <taxon>Bacteria</taxon>
        <taxon>Bacillati</taxon>
        <taxon>Bacillota</taxon>
        <taxon>Bacilli</taxon>
        <taxon>Bacillales</taxon>
        <taxon>Anoxybacillaceae</taxon>
        <taxon>Parageobacillus</taxon>
    </lineage>
</organism>
<comment type="caution">
    <text evidence="1">The sequence shown here is derived from an EMBL/GenBank/DDBJ whole genome shotgun (WGS) entry which is preliminary data.</text>
</comment>
<accession>A0A1B7KQ81</accession>
<evidence type="ECO:0000313" key="2">
    <source>
        <dbReference type="Proteomes" id="UP000078290"/>
    </source>
</evidence>
<dbReference type="PANTHER" id="PTHR39179">
    <property type="entry name" value="SPORE COAT PROTEIN I"/>
    <property type="match status" value="1"/>
</dbReference>
<dbReference type="PANTHER" id="PTHR39179:SF2">
    <property type="entry name" value="ENDOSPORE COAT-ASSOCIATED PROTEIN YUTH"/>
    <property type="match status" value="1"/>
</dbReference>
<sequence>MKEFIHNEYEITAERFEKTGRYDTFLYKNQRYTVIPVYGRTEAEIEELRKMSDYLLLMGDDTVAAFVPTRSGKFVAYYDGQPMVIVRSSVSPYARNISIGRELAKFHQRGRTCPIPIIHCQRIGQWKEFWGARLDQMEQFWRRKIETGITAMFDRLFIESFPYYLGLAENAIQYVADVELDEEPVGVDCATFCHERLPNVKWMEGKEQKLATDWVYDHCARDLAEWVRHIYTKKGNISAENIRRFFRDYQRITPLSPFAWRLIYARLLFPLHYFECVEGYYMTDEERKKQAYEQTLRGIVSRSRENEQFLASFADIAGLAGRRLYIPKIYWLFY</sequence>
<dbReference type="OrthoDB" id="2986702at2"/>
<keyword evidence="1" id="KW-0167">Capsid protein</keyword>
<dbReference type="InterPro" id="IPR047175">
    <property type="entry name" value="CotS-like"/>
</dbReference>
<dbReference type="NCBIfam" id="TIGR02905">
    <property type="entry name" value="spore_yutH"/>
    <property type="match status" value="1"/>
</dbReference>
<dbReference type="RefSeq" id="WP_064552039.1">
    <property type="nucleotide sequence ID" value="NZ_LXMA01000034.1"/>
</dbReference>
<proteinExistence type="predicted"/>
<dbReference type="AlphaFoldDB" id="A0A1B7KQ81"/>
<dbReference type="Gene3D" id="3.90.1200.10">
    <property type="match status" value="1"/>
</dbReference>
<dbReference type="EMBL" id="LXMA01000034">
    <property type="protein sequence ID" value="OAT72247.1"/>
    <property type="molecule type" value="Genomic_DNA"/>
</dbReference>
<gene>
    <name evidence="1" type="ORF">A7K69_08900</name>
</gene>
<protein>
    <submittedName>
        <fullName evidence="1">Spore coat protein YutH</fullName>
    </submittedName>
</protein>
<dbReference type="InterPro" id="IPR014254">
    <property type="entry name" value="Spore_coat_YutH"/>
</dbReference>
<reference evidence="2" key="1">
    <citation type="submission" date="2016-05" db="EMBL/GenBank/DDBJ databases">
        <authorList>
            <person name="Wang W."/>
            <person name="Zhu L."/>
        </authorList>
    </citation>
    <scope>NUCLEOTIDE SEQUENCE [LARGE SCALE GENOMIC DNA]</scope>
    <source>
        <strain evidence="2">W-2</strain>
    </source>
</reference>
<dbReference type="SUPFAM" id="SSF56112">
    <property type="entry name" value="Protein kinase-like (PK-like)"/>
    <property type="match status" value="1"/>
</dbReference>
<keyword evidence="1" id="KW-0946">Virion</keyword>